<dbReference type="VEuPathDB" id="VectorBase:GBRI018309"/>
<feature type="compositionally biased region" description="Basic residues" evidence="1">
    <location>
        <begin position="196"/>
        <end position="208"/>
    </location>
</feature>
<keyword evidence="3" id="KW-1185">Reference proteome</keyword>
<organism evidence="2 3">
    <name type="scientific">Glossina brevipalpis</name>
    <dbReference type="NCBI Taxonomy" id="37001"/>
    <lineage>
        <taxon>Eukaryota</taxon>
        <taxon>Metazoa</taxon>
        <taxon>Ecdysozoa</taxon>
        <taxon>Arthropoda</taxon>
        <taxon>Hexapoda</taxon>
        <taxon>Insecta</taxon>
        <taxon>Pterygota</taxon>
        <taxon>Neoptera</taxon>
        <taxon>Endopterygota</taxon>
        <taxon>Diptera</taxon>
        <taxon>Brachycera</taxon>
        <taxon>Muscomorpha</taxon>
        <taxon>Hippoboscoidea</taxon>
        <taxon>Glossinidae</taxon>
        <taxon>Glossina</taxon>
    </lineage>
</organism>
<feature type="region of interest" description="Disordered" evidence="1">
    <location>
        <begin position="186"/>
        <end position="229"/>
    </location>
</feature>
<protein>
    <submittedName>
        <fullName evidence="2">Uncharacterized protein</fullName>
    </submittedName>
</protein>
<sequence>MYLFLGFTENIYMRLFGKRAVAVQGTHYMETGLWESCRNTPTPIVLHDLSFNESLCESWEECRLKDWDDNQLKELLEEAYHYKNPRDKENKSKAFLKLLEKAENEETSYPFCAITPRNLSTSITSNSYYNYNQQNAHHHHLHSSHNSQHQQHRSHHHHHHHHHHHKQGGSLQDLFNETQLDCDQTFGNSSVSGSQRTRRQNHNSRQKKYSSSVSSRQREGGSLPSNVNVTHQLGLCGNLTTNELGFMHDVAAAVATTTLKSSKKEQRRNAKAAAAAASVTPMEANKEMATATTPLLSTNNSNNNNNNNSNITEVLTLSNGGDNNNASIASTSASILAITSAGDCVIEMGEPMMDIQQQHRILQSKGQDAATQGLPYYERLASIDKRIPRANIIGPKIGCNMAPTLSHCYVDEKIHFSNLECYDANTANNDSSTSVAAVDTKYVPLDENYKSCKSILGNDPLKSKDMLHKSKSITRLLKELFGKNRVLDLKTAKVNDPKKVSQQVDRITSA</sequence>
<evidence type="ECO:0000313" key="2">
    <source>
        <dbReference type="EnsemblMetazoa" id="GBRI018309-PA"/>
    </source>
</evidence>
<dbReference type="Proteomes" id="UP000091820">
    <property type="component" value="Unassembled WGS sequence"/>
</dbReference>
<evidence type="ECO:0000256" key="1">
    <source>
        <dbReference type="SAM" id="MobiDB-lite"/>
    </source>
</evidence>
<dbReference type="EnsemblMetazoa" id="GBRI018309-RA">
    <property type="protein sequence ID" value="GBRI018309-PA"/>
    <property type="gene ID" value="GBRI018309"/>
</dbReference>
<feature type="region of interest" description="Disordered" evidence="1">
    <location>
        <begin position="259"/>
        <end position="284"/>
    </location>
</feature>
<dbReference type="STRING" id="37001.A0A1A9WFX3"/>
<reference evidence="2" key="2">
    <citation type="submission" date="2020-05" db="UniProtKB">
        <authorList>
            <consortium name="EnsemblMetazoa"/>
        </authorList>
    </citation>
    <scope>IDENTIFICATION</scope>
    <source>
        <strain evidence="2">IAEA</strain>
    </source>
</reference>
<evidence type="ECO:0000313" key="3">
    <source>
        <dbReference type="Proteomes" id="UP000091820"/>
    </source>
</evidence>
<reference evidence="3" key="1">
    <citation type="submission" date="2014-03" db="EMBL/GenBank/DDBJ databases">
        <authorList>
            <person name="Aksoy S."/>
            <person name="Warren W."/>
            <person name="Wilson R.K."/>
        </authorList>
    </citation>
    <scope>NUCLEOTIDE SEQUENCE [LARGE SCALE GENOMIC DNA]</scope>
    <source>
        <strain evidence="3">IAEA</strain>
    </source>
</reference>
<dbReference type="AlphaFoldDB" id="A0A1A9WFX3"/>
<feature type="compositionally biased region" description="Polar residues" evidence="1">
    <location>
        <begin position="186"/>
        <end position="195"/>
    </location>
</feature>
<name>A0A1A9WFX3_9MUSC</name>
<proteinExistence type="predicted"/>
<accession>A0A1A9WFX3</accession>
<feature type="compositionally biased region" description="Basic residues" evidence="1">
    <location>
        <begin position="150"/>
        <end position="167"/>
    </location>
</feature>
<feature type="region of interest" description="Disordered" evidence="1">
    <location>
        <begin position="137"/>
        <end position="170"/>
    </location>
</feature>